<dbReference type="EMBL" id="AP019297">
    <property type="protein sequence ID" value="BBG94262.1"/>
    <property type="molecule type" value="Genomic_DNA"/>
</dbReference>
<proteinExistence type="predicted"/>
<name>A0A4Y1QQY3_PRUDU</name>
<feature type="non-terminal residue" evidence="1">
    <location>
        <position position="61"/>
    </location>
</feature>
<protein>
    <submittedName>
        <fullName evidence="1">Uncharacterized protein</fullName>
    </submittedName>
</protein>
<feature type="non-terminal residue" evidence="1">
    <location>
        <position position="1"/>
    </location>
</feature>
<organism evidence="1">
    <name type="scientific">Prunus dulcis</name>
    <name type="common">Almond</name>
    <name type="synonym">Amygdalus dulcis</name>
    <dbReference type="NCBI Taxonomy" id="3755"/>
    <lineage>
        <taxon>Eukaryota</taxon>
        <taxon>Viridiplantae</taxon>
        <taxon>Streptophyta</taxon>
        <taxon>Embryophyta</taxon>
        <taxon>Tracheophyta</taxon>
        <taxon>Spermatophyta</taxon>
        <taxon>Magnoliopsida</taxon>
        <taxon>eudicotyledons</taxon>
        <taxon>Gunneridae</taxon>
        <taxon>Pentapetalae</taxon>
        <taxon>rosids</taxon>
        <taxon>fabids</taxon>
        <taxon>Rosales</taxon>
        <taxon>Rosaceae</taxon>
        <taxon>Amygdaloideae</taxon>
        <taxon>Amygdaleae</taxon>
        <taxon>Prunus</taxon>
    </lineage>
</organism>
<reference evidence="1" key="1">
    <citation type="journal article" date="2019" name="Science">
        <title>Mutation of a bHLH transcription factor allowed almond domestication.</title>
        <authorList>
            <person name="Sanchez-Perez R."/>
            <person name="Pavan S."/>
            <person name="Mazzeo R."/>
            <person name="Moldovan C."/>
            <person name="Aiese Cigliano R."/>
            <person name="Del Cueto J."/>
            <person name="Ricciardi F."/>
            <person name="Lotti C."/>
            <person name="Ricciardi L."/>
            <person name="Dicenta F."/>
            <person name="Lopez-Marques R.L."/>
            <person name="Lindberg Moller B."/>
        </authorList>
    </citation>
    <scope>NUCLEOTIDE SEQUENCE</scope>
</reference>
<evidence type="ECO:0000313" key="1">
    <source>
        <dbReference type="EMBL" id="BBG94262.1"/>
    </source>
</evidence>
<sequence>TLSLFLAYVAFGFFNSRNTGGFLNTHKVFSEYHNVPMDTHKTFTALVQWGSCRSPFVIHNR</sequence>
<accession>A0A4Y1QQY3</accession>
<gene>
    <name evidence="1" type="ORF">Prudu_002495</name>
</gene>
<dbReference type="AlphaFoldDB" id="A0A4Y1QQY3"/>